<dbReference type="InterPro" id="IPR011606">
    <property type="entry name" value="Brnchd-chn_aa_trnsp_permease"/>
</dbReference>
<dbReference type="eggNOG" id="COG1296">
    <property type="taxonomic scope" value="Bacteria"/>
</dbReference>
<keyword evidence="7 8" id="KW-0472">Membrane</keyword>
<feature type="transmembrane region" description="Helical" evidence="8">
    <location>
        <begin position="205"/>
        <end position="223"/>
    </location>
</feature>
<name>C9KLZ0_9FIRM</name>
<evidence type="ECO:0000256" key="5">
    <source>
        <dbReference type="ARBA" id="ARBA00022692"/>
    </source>
</evidence>
<dbReference type="STRING" id="500635.MITSMUL_04224"/>
<keyword evidence="10" id="KW-1185">Reference proteome</keyword>
<proteinExistence type="inferred from homology"/>
<keyword evidence="4" id="KW-1003">Cell membrane</keyword>
<dbReference type="Pfam" id="PF03591">
    <property type="entry name" value="AzlC"/>
    <property type="match status" value="1"/>
</dbReference>
<feature type="transmembrane region" description="Helical" evidence="8">
    <location>
        <begin position="65"/>
        <end position="84"/>
    </location>
</feature>
<protein>
    <submittedName>
        <fullName evidence="9">AzlC protein</fullName>
    </submittedName>
</protein>
<dbReference type="HOGENOM" id="CLU_065777_3_2_9"/>
<reference evidence="9" key="1">
    <citation type="submission" date="2009-09" db="EMBL/GenBank/DDBJ databases">
        <authorList>
            <person name="Weinstock G."/>
            <person name="Sodergren E."/>
            <person name="Clifton S."/>
            <person name="Fulton L."/>
            <person name="Fulton B."/>
            <person name="Courtney L."/>
            <person name="Fronick C."/>
            <person name="Harrison M."/>
            <person name="Strong C."/>
            <person name="Farmer C."/>
            <person name="Delahaunty K."/>
            <person name="Markovic C."/>
            <person name="Hall O."/>
            <person name="Minx P."/>
            <person name="Tomlinson C."/>
            <person name="Mitreva M."/>
            <person name="Nelson J."/>
            <person name="Hou S."/>
            <person name="Wollam A."/>
            <person name="Pepin K.H."/>
            <person name="Johnson M."/>
            <person name="Bhonagiri V."/>
            <person name="Nash W.E."/>
            <person name="Warren W."/>
            <person name="Chinwalla A."/>
            <person name="Mardis E.R."/>
            <person name="Wilson R.K."/>
        </authorList>
    </citation>
    <scope>NUCLEOTIDE SEQUENCE [LARGE SCALE GENOMIC DNA]</scope>
    <source>
        <strain evidence="9">DSM 20544</strain>
    </source>
</reference>
<dbReference type="EMBL" id="ABWK02000012">
    <property type="protein sequence ID" value="EEX69154.1"/>
    <property type="molecule type" value="Genomic_DNA"/>
</dbReference>
<feature type="transmembrane region" description="Helical" evidence="8">
    <location>
        <begin position="175"/>
        <end position="199"/>
    </location>
</feature>
<comment type="similarity">
    <text evidence="2">Belongs to the AzlC family.</text>
</comment>
<dbReference type="AlphaFoldDB" id="C9KLZ0"/>
<keyword evidence="6 8" id="KW-1133">Transmembrane helix</keyword>
<evidence type="ECO:0000313" key="10">
    <source>
        <dbReference type="Proteomes" id="UP000003671"/>
    </source>
</evidence>
<gene>
    <name evidence="9" type="ORF">MITSMUL_04224</name>
</gene>
<dbReference type="GO" id="GO:0005886">
    <property type="term" value="C:plasma membrane"/>
    <property type="evidence" value="ECO:0007669"/>
    <property type="project" value="UniProtKB-SubCell"/>
</dbReference>
<evidence type="ECO:0000256" key="3">
    <source>
        <dbReference type="ARBA" id="ARBA00022448"/>
    </source>
</evidence>
<evidence type="ECO:0000256" key="7">
    <source>
        <dbReference type="ARBA" id="ARBA00023136"/>
    </source>
</evidence>
<evidence type="ECO:0000256" key="4">
    <source>
        <dbReference type="ARBA" id="ARBA00022475"/>
    </source>
</evidence>
<dbReference type="GO" id="GO:1903785">
    <property type="term" value="P:L-valine transmembrane transport"/>
    <property type="evidence" value="ECO:0007669"/>
    <property type="project" value="TreeGrafter"/>
</dbReference>
<sequence>MKMQAFFKKQSALSSLAFPYFRSRIKVIRIQKGVLPTDMTESFEPELTRSTREVFLEGVHDGMPIALGYFVVSFTLGIAARNAGLDPLQGFLASFFNNASAGEYAGFTVIAADAPYLEIILITLVANARYMLMSCALSQKFPPGTSIWHRIFVGFDVTDEIFGITIARKGPLNPYYNYGAMALALPGWAFGTAFGVVAGNILPPAVVSALSVALYGMFLWVIIPPARKNRIVGALVLASFALSYLASILPGLAALSAGTRTIILTVLIAGVGAALFPVPEHCQQQEGDDGHAA</sequence>
<evidence type="ECO:0000256" key="8">
    <source>
        <dbReference type="SAM" id="Phobius"/>
    </source>
</evidence>
<comment type="caution">
    <text evidence="9">The sequence shown here is derived from an EMBL/GenBank/DDBJ whole genome shotgun (WGS) entry which is preliminary data.</text>
</comment>
<evidence type="ECO:0000256" key="1">
    <source>
        <dbReference type="ARBA" id="ARBA00004651"/>
    </source>
</evidence>
<feature type="transmembrane region" description="Helical" evidence="8">
    <location>
        <begin position="261"/>
        <end position="278"/>
    </location>
</feature>
<keyword evidence="5 8" id="KW-0812">Transmembrane</keyword>
<comment type="subcellular location">
    <subcellularLocation>
        <location evidence="1">Cell membrane</location>
        <topology evidence="1">Multi-pass membrane protein</topology>
    </subcellularLocation>
</comment>
<dbReference type="PANTHER" id="PTHR34979">
    <property type="entry name" value="INNER MEMBRANE PROTEIN YGAZ"/>
    <property type="match status" value="1"/>
</dbReference>
<organism evidence="9 10">
    <name type="scientific">Mitsuokella multacida DSM 20544</name>
    <dbReference type="NCBI Taxonomy" id="500635"/>
    <lineage>
        <taxon>Bacteria</taxon>
        <taxon>Bacillati</taxon>
        <taxon>Bacillota</taxon>
        <taxon>Negativicutes</taxon>
        <taxon>Selenomonadales</taxon>
        <taxon>Selenomonadaceae</taxon>
        <taxon>Mitsuokella</taxon>
    </lineage>
</organism>
<keyword evidence="3" id="KW-0813">Transport</keyword>
<accession>C9KLZ0</accession>
<evidence type="ECO:0000313" key="9">
    <source>
        <dbReference type="EMBL" id="EEX69154.1"/>
    </source>
</evidence>
<dbReference type="PANTHER" id="PTHR34979:SF1">
    <property type="entry name" value="INNER MEMBRANE PROTEIN YGAZ"/>
    <property type="match status" value="1"/>
</dbReference>
<dbReference type="Proteomes" id="UP000003671">
    <property type="component" value="Unassembled WGS sequence"/>
</dbReference>
<feature type="transmembrane region" description="Helical" evidence="8">
    <location>
        <begin position="235"/>
        <end position="255"/>
    </location>
</feature>
<evidence type="ECO:0000256" key="6">
    <source>
        <dbReference type="ARBA" id="ARBA00022989"/>
    </source>
</evidence>
<evidence type="ECO:0000256" key="2">
    <source>
        <dbReference type="ARBA" id="ARBA00010735"/>
    </source>
</evidence>
<dbReference type="PATRIC" id="fig|500635.8.peg.571"/>
<feature type="transmembrane region" description="Helical" evidence="8">
    <location>
        <begin position="104"/>
        <end position="126"/>
    </location>
</feature>